<proteinExistence type="predicted"/>
<comment type="caution">
    <text evidence="1">The sequence shown here is derived from an EMBL/GenBank/DDBJ whole genome shotgun (WGS) entry which is preliminary data.</text>
</comment>
<organism evidence="1 2">
    <name type="scientific">Smittium mucronatum</name>
    <dbReference type="NCBI Taxonomy" id="133383"/>
    <lineage>
        <taxon>Eukaryota</taxon>
        <taxon>Fungi</taxon>
        <taxon>Fungi incertae sedis</taxon>
        <taxon>Zoopagomycota</taxon>
        <taxon>Kickxellomycotina</taxon>
        <taxon>Harpellomycetes</taxon>
        <taxon>Harpellales</taxon>
        <taxon>Legeriomycetaceae</taxon>
        <taxon>Smittium</taxon>
    </lineage>
</organism>
<dbReference type="AlphaFoldDB" id="A0A1R0GXQ3"/>
<reference evidence="1 2" key="1">
    <citation type="journal article" date="2016" name="Mol. Biol. Evol.">
        <title>Genome-Wide Survey of Gut Fungi (Harpellales) Reveals the First Horizontally Transferred Ubiquitin Gene from a Mosquito Host.</title>
        <authorList>
            <person name="Wang Y."/>
            <person name="White M.M."/>
            <person name="Kvist S."/>
            <person name="Moncalvo J.M."/>
        </authorList>
    </citation>
    <scope>NUCLEOTIDE SEQUENCE [LARGE SCALE GENOMIC DNA]</scope>
    <source>
        <strain evidence="1 2">ALG-7-W6</strain>
    </source>
</reference>
<evidence type="ECO:0000313" key="1">
    <source>
        <dbReference type="EMBL" id="OLY81670.1"/>
    </source>
</evidence>
<name>A0A1R0GXQ3_9FUNG</name>
<protein>
    <submittedName>
        <fullName evidence="1">Uncharacterized protein</fullName>
    </submittedName>
</protein>
<accession>A0A1R0GXQ3</accession>
<dbReference type="Proteomes" id="UP000187455">
    <property type="component" value="Unassembled WGS sequence"/>
</dbReference>
<evidence type="ECO:0000313" key="2">
    <source>
        <dbReference type="Proteomes" id="UP000187455"/>
    </source>
</evidence>
<sequence length="78" mass="9252">MPLYFINSKDMSSVKCMQHNRIEHLDIDRLKLLVIDCQKDNKMRTVIDMDDTRKDLSILWRTQLFPVSSSDPIKIMLI</sequence>
<dbReference type="EMBL" id="LSSL01002260">
    <property type="protein sequence ID" value="OLY81670.1"/>
    <property type="molecule type" value="Genomic_DNA"/>
</dbReference>
<gene>
    <name evidence="1" type="ORF">AYI68_g4222</name>
</gene>
<dbReference type="OrthoDB" id="1929311at2759"/>
<keyword evidence="2" id="KW-1185">Reference proteome</keyword>
<dbReference type="STRING" id="133383.A0A1R0GXQ3"/>